<name>A0A8J2JJY8_9HEXA</name>
<evidence type="ECO:0000313" key="3">
    <source>
        <dbReference type="Proteomes" id="UP000708208"/>
    </source>
</evidence>
<proteinExistence type="predicted"/>
<comment type="caution">
    <text evidence="2">The sequence shown here is derived from an EMBL/GenBank/DDBJ whole genome shotgun (WGS) entry which is preliminary data.</text>
</comment>
<reference evidence="2" key="1">
    <citation type="submission" date="2021-06" db="EMBL/GenBank/DDBJ databases">
        <authorList>
            <person name="Hodson N. C."/>
            <person name="Mongue J. A."/>
            <person name="Jaron S. K."/>
        </authorList>
    </citation>
    <scope>NUCLEOTIDE SEQUENCE</scope>
</reference>
<gene>
    <name evidence="2" type="ORF">AFUS01_LOCUS9593</name>
</gene>
<evidence type="ECO:0000256" key="1">
    <source>
        <dbReference type="SAM" id="MobiDB-lite"/>
    </source>
</evidence>
<dbReference type="EMBL" id="CAJVCH010069442">
    <property type="protein sequence ID" value="CAG7720307.1"/>
    <property type="molecule type" value="Genomic_DNA"/>
</dbReference>
<protein>
    <submittedName>
        <fullName evidence="2">Uncharacterized protein</fullName>
    </submittedName>
</protein>
<feature type="compositionally biased region" description="Basic and acidic residues" evidence="1">
    <location>
        <begin position="72"/>
        <end position="84"/>
    </location>
</feature>
<sequence>MAAPMHLLSGARENEAVVVNGKGAATVESGPKLAFQDRSNMFQQKNLSVRGATPKKGFAGRPFPLTLWQENQETHNKKQDRITRDVSSLNISGDENESDEESTSNNGNVHKSFNRESQLAELTEDPELEVDMETEEDLGFDEDDIPPPEKMNLPLDSDYDYYSTMPSPTGYLYSDMIRTDGCDYEGVPDFECDSPYDRDDTRSFLWSPARSVDLNFSYNDDSIDGRSSGFADLAFLDCTSS</sequence>
<feature type="compositionally biased region" description="Acidic residues" evidence="1">
    <location>
        <begin position="122"/>
        <end position="146"/>
    </location>
</feature>
<dbReference type="Proteomes" id="UP000708208">
    <property type="component" value="Unassembled WGS sequence"/>
</dbReference>
<keyword evidence="3" id="KW-1185">Reference proteome</keyword>
<evidence type="ECO:0000313" key="2">
    <source>
        <dbReference type="EMBL" id="CAG7720307.1"/>
    </source>
</evidence>
<accession>A0A8J2JJY8</accession>
<dbReference type="AlphaFoldDB" id="A0A8J2JJY8"/>
<organism evidence="2 3">
    <name type="scientific">Allacma fusca</name>
    <dbReference type="NCBI Taxonomy" id="39272"/>
    <lineage>
        <taxon>Eukaryota</taxon>
        <taxon>Metazoa</taxon>
        <taxon>Ecdysozoa</taxon>
        <taxon>Arthropoda</taxon>
        <taxon>Hexapoda</taxon>
        <taxon>Collembola</taxon>
        <taxon>Symphypleona</taxon>
        <taxon>Sminthuridae</taxon>
        <taxon>Allacma</taxon>
    </lineage>
</organism>
<feature type="region of interest" description="Disordered" evidence="1">
    <location>
        <begin position="72"/>
        <end position="148"/>
    </location>
</feature>